<reference evidence="2 3" key="1">
    <citation type="journal article" date="2020" name="Genome Biol. Evol.">
        <title>Comparative genomics of Sclerotiniaceae.</title>
        <authorList>
            <person name="Valero Jimenez C.A."/>
            <person name="Steentjes M."/>
            <person name="Scholten O.E."/>
            <person name="Van Kan J.A.L."/>
        </authorList>
    </citation>
    <scope>NUCLEOTIDE SEQUENCE [LARGE SCALE GENOMIC DNA]</scope>
    <source>
        <strain evidence="2 3">MUCL 94</strain>
    </source>
</reference>
<accession>A0A9P5HVF6</accession>
<keyword evidence="1" id="KW-1133">Transmembrane helix</keyword>
<keyword evidence="1" id="KW-0472">Membrane</keyword>
<dbReference type="InterPro" id="IPR010775">
    <property type="entry name" value="DUF1365"/>
</dbReference>
<dbReference type="PANTHER" id="PTHR33973">
    <property type="entry name" value="OS07G0153300 PROTEIN"/>
    <property type="match status" value="1"/>
</dbReference>
<dbReference type="Pfam" id="PF07103">
    <property type="entry name" value="DUF1365"/>
    <property type="match status" value="1"/>
</dbReference>
<comment type="caution">
    <text evidence="2">The sequence shown here is derived from an EMBL/GenBank/DDBJ whole genome shotgun (WGS) entry which is preliminary data.</text>
</comment>
<organism evidence="2 3">
    <name type="scientific">Botrytis byssoidea</name>
    <dbReference type="NCBI Taxonomy" id="139641"/>
    <lineage>
        <taxon>Eukaryota</taxon>
        <taxon>Fungi</taxon>
        <taxon>Dikarya</taxon>
        <taxon>Ascomycota</taxon>
        <taxon>Pezizomycotina</taxon>
        <taxon>Leotiomycetes</taxon>
        <taxon>Helotiales</taxon>
        <taxon>Sclerotiniaceae</taxon>
        <taxon>Botrytis</taxon>
    </lineage>
</organism>
<dbReference type="GeneID" id="62154998"/>
<protein>
    <submittedName>
        <fullName evidence="2">Uncharacterized protein</fullName>
    </submittedName>
</protein>
<name>A0A9P5HVF6_9HELO</name>
<dbReference type="EMBL" id="RCSW01000037">
    <property type="protein sequence ID" value="KAF7920517.1"/>
    <property type="molecule type" value="Genomic_DNA"/>
</dbReference>
<dbReference type="PANTHER" id="PTHR33973:SF4">
    <property type="entry name" value="OS07G0153300 PROTEIN"/>
    <property type="match status" value="1"/>
</dbReference>
<evidence type="ECO:0000313" key="3">
    <source>
        <dbReference type="Proteomes" id="UP000710849"/>
    </source>
</evidence>
<keyword evidence="3" id="KW-1185">Reference proteome</keyword>
<sequence length="604" mass="69251">MGVSYFAFTSITLIGLFGSVSDISTIFAFSIIRNRHSFLQSIQKYVDLSTIITVATSTSVLFSILQIIRYARGLQVASTNPDDQFLKPMLFPTKTSHLRLFPKIHGFSYSYLLTGIPVGWTGSSGGMISVDEKNDGLPWYRRLLSFQPMSPWYVVDGDYYLERGHVSGGLEGKLKRFLHDQGLNHEDYPFAYLLTSSKFLGYQNNPVSIWNLYSRNRELKAVILEVNNTFDERHTYFVTPKDAEDSKIEEPKGKPPRFTNTWSKEFYVSPFNSRSGSYSVSASDPFFPSLSGNNPLDLTLTLSSTERPFLVARVFSDGHALDPSTMSVLEKTKFLLSWWWVGFATFPRTLVQASILFFKRSLPWVSRPEPFKKTISRHADDTQKSIEVLFRQFLQHLIEVADQPLVLKYRPAGLLDNTPEIMFSPSARMSPELANSMEILVLTPIFYTQFIKYVDIVQGLEMESKNETVSISDLSLLWTRPLKLEMQQAVTENFHSSDENTLTCLLFRAIRSARICSHADSAALAALTGIVFSSFDKYILERTDNITLMLYQRILLKMWLCDWVALGWEDLLDFQWWLVKTGGFWWLTGKMWFIYLNAYTGLEY</sequence>
<keyword evidence="1" id="KW-0812">Transmembrane</keyword>
<dbReference type="RefSeq" id="XP_038727151.1">
    <property type="nucleotide sequence ID" value="XM_038881925.1"/>
</dbReference>
<evidence type="ECO:0000313" key="2">
    <source>
        <dbReference type="EMBL" id="KAF7920517.1"/>
    </source>
</evidence>
<gene>
    <name evidence="2" type="ORF">EAE97_011410</name>
</gene>
<evidence type="ECO:0000256" key="1">
    <source>
        <dbReference type="SAM" id="Phobius"/>
    </source>
</evidence>
<dbReference type="AlphaFoldDB" id="A0A9P5HVF6"/>
<proteinExistence type="predicted"/>
<feature type="transmembrane region" description="Helical" evidence="1">
    <location>
        <begin position="45"/>
        <end position="68"/>
    </location>
</feature>
<dbReference type="Proteomes" id="UP000710849">
    <property type="component" value="Unassembled WGS sequence"/>
</dbReference>
<feature type="transmembrane region" description="Helical" evidence="1">
    <location>
        <begin position="6"/>
        <end position="33"/>
    </location>
</feature>